<dbReference type="EMBL" id="FPAB01000005">
    <property type="protein sequence ID" value="SFS93885.1"/>
    <property type="molecule type" value="Genomic_DNA"/>
</dbReference>
<feature type="chain" id="PRO_5044373240" evidence="1">
    <location>
        <begin position="25"/>
        <end position="249"/>
    </location>
</feature>
<proteinExistence type="predicted"/>
<gene>
    <name evidence="3" type="ORF">SAMN05444716_10565</name>
</gene>
<dbReference type="InterPro" id="IPR031571">
    <property type="entry name" value="RcpC_dom"/>
</dbReference>
<dbReference type="STRING" id="1176198.SAMN05444716_10565"/>
<keyword evidence="4" id="KW-1185">Reference proteome</keyword>
<organism evidence="3 4">
    <name type="scientific">Streptomyces harbinensis</name>
    <dbReference type="NCBI Taxonomy" id="1176198"/>
    <lineage>
        <taxon>Bacteria</taxon>
        <taxon>Bacillati</taxon>
        <taxon>Actinomycetota</taxon>
        <taxon>Actinomycetes</taxon>
        <taxon>Kitasatosporales</taxon>
        <taxon>Streptomycetaceae</taxon>
        <taxon>Streptomyces</taxon>
    </lineage>
</organism>
<dbReference type="SMART" id="SM00858">
    <property type="entry name" value="SAF"/>
    <property type="match status" value="1"/>
</dbReference>
<evidence type="ECO:0000313" key="4">
    <source>
        <dbReference type="Proteomes" id="UP000198873"/>
    </source>
</evidence>
<keyword evidence="1" id="KW-0732">Signal</keyword>
<dbReference type="CDD" id="cd11614">
    <property type="entry name" value="SAF_CpaB_FlgA_like"/>
    <property type="match status" value="1"/>
</dbReference>
<dbReference type="AlphaFoldDB" id="A0A1I6TXJ3"/>
<evidence type="ECO:0000313" key="3">
    <source>
        <dbReference type="EMBL" id="SFS93885.1"/>
    </source>
</evidence>
<dbReference type="InterPro" id="IPR017592">
    <property type="entry name" value="Pilus_assmbl_Flp-typ_CpaB"/>
</dbReference>
<feature type="signal peptide" evidence="1">
    <location>
        <begin position="1"/>
        <end position="24"/>
    </location>
</feature>
<protein>
    <submittedName>
        <fullName evidence="3">Pilus assembly protein CpaB</fullName>
    </submittedName>
</protein>
<reference evidence="4" key="1">
    <citation type="submission" date="2016-10" db="EMBL/GenBank/DDBJ databases">
        <authorList>
            <person name="Varghese N."/>
            <person name="Submissions S."/>
        </authorList>
    </citation>
    <scope>NUCLEOTIDE SEQUENCE [LARGE SCALE GENOMIC DNA]</scope>
    <source>
        <strain evidence="4">CGMCC 4.7047</strain>
    </source>
</reference>
<dbReference type="Pfam" id="PF08666">
    <property type="entry name" value="SAF"/>
    <property type="match status" value="1"/>
</dbReference>
<evidence type="ECO:0000256" key="1">
    <source>
        <dbReference type="SAM" id="SignalP"/>
    </source>
</evidence>
<sequence>MNARQRRGFLLLLVSALLALGAFAGVVAVINDVESKVGPEVTAYELGEDIEPYTELRADQLREVSIPERYISDSAVTDLAQIEGKVALSPLTEGSLLQRDMIADRPELAPGQQEIAVLIDASTGVAGKIYPGAKINLYAAYRVRETGTDDGDEIEMVRLMVNNAEVIEVGDLTEVEEDRRTTEAVPITFALDHLDAERVTFAEAFAEQVRLALVAPGEEQEIPEEERTYTIVGDLAGSPHSGLPLGQIP</sequence>
<feature type="domain" description="SAF" evidence="2">
    <location>
        <begin position="41"/>
        <end position="103"/>
    </location>
</feature>
<dbReference type="RefSeq" id="WP_019431411.1">
    <property type="nucleotide sequence ID" value="NZ_CP054938.1"/>
</dbReference>
<dbReference type="Pfam" id="PF16976">
    <property type="entry name" value="RcpC"/>
    <property type="match status" value="1"/>
</dbReference>
<accession>A0A1I6TXJ3</accession>
<dbReference type="NCBIfam" id="TIGR03177">
    <property type="entry name" value="pilus_cpaB"/>
    <property type="match status" value="1"/>
</dbReference>
<name>A0A1I6TXJ3_9ACTN</name>
<evidence type="ECO:0000259" key="2">
    <source>
        <dbReference type="SMART" id="SM00858"/>
    </source>
</evidence>
<dbReference type="InterPro" id="IPR013974">
    <property type="entry name" value="SAF"/>
</dbReference>
<dbReference type="Proteomes" id="UP000198873">
    <property type="component" value="Unassembled WGS sequence"/>
</dbReference>